<dbReference type="AlphaFoldDB" id="A0A524RN01"/>
<evidence type="ECO:0000313" key="2">
    <source>
        <dbReference type="Proteomes" id="UP000317990"/>
    </source>
</evidence>
<protein>
    <submittedName>
        <fullName evidence="1">Uncharacterized protein</fullName>
    </submittedName>
</protein>
<organism evidence="1 2">
    <name type="scientific">Aphanocapsa feldmannii 277cV</name>
    <dbReference type="NCBI Taxonomy" id="2507553"/>
    <lineage>
        <taxon>Bacteria</taxon>
        <taxon>Bacillati</taxon>
        <taxon>Cyanobacteriota</taxon>
        <taxon>Cyanophyceae</taxon>
        <taxon>Oscillatoriophycideae</taxon>
        <taxon>Chroococcales</taxon>
        <taxon>Microcystaceae</taxon>
        <taxon>Aphanocapsa</taxon>
    </lineage>
</organism>
<dbReference type="EMBL" id="SRMO01000066">
    <property type="protein sequence ID" value="TGG92159.1"/>
    <property type="molecule type" value="Genomic_DNA"/>
</dbReference>
<evidence type="ECO:0000313" key="1">
    <source>
        <dbReference type="EMBL" id="TGG92159.1"/>
    </source>
</evidence>
<sequence length="382" mass="42622">MKVSIHDREALLAVSPAALSAYARSEGWIQMETYRSHSDVYVCENRPEIIIPRNEHLGDYASMVWNLIDIFAEITNEDQEAVYRNLITADRDIIRIQTVDHDHNGSLPVDDGAKLVCCARDMLTAVACSLDDPRSVYRPSANQKAKNYLQDFRLGQTDQGSFVINLLSSVVIPPMQMSLGLHEHAQDDPISRQVTIRLAEALATLRKATDDTNSGNQSAFRGTESKGVSENLCEALATLTESLSQLTISLTWARTYPRKQRHVSRFATNDAAILRQAVKMFRSSEPQHDMTLAGFIQRLTREQAAVEGTVRLRTLIDGKNRSIDVVLSNKDYDRAIRAHATKATVIMKGDLETGGEKGQRLRLLEPSITGIIENDDAQMKNT</sequence>
<gene>
    <name evidence="1" type="ORF">ERJ67_06715</name>
</gene>
<dbReference type="Proteomes" id="UP000317990">
    <property type="component" value="Unassembled WGS sequence"/>
</dbReference>
<reference evidence="1 2" key="1">
    <citation type="journal article" date="2019" name="mSystems">
        <title>Life at home and on the roam: Genomic adaptions reflect the dual lifestyle of an intracellular, facultative symbiont.</title>
        <authorList>
            <person name="Burgsdorf I."/>
        </authorList>
    </citation>
    <scope>NUCLEOTIDE SEQUENCE [LARGE SCALE GENOMIC DNA]</scope>
    <source>
        <strain evidence="1">277cV</strain>
    </source>
</reference>
<proteinExistence type="predicted"/>
<comment type="caution">
    <text evidence="1">The sequence shown here is derived from an EMBL/GenBank/DDBJ whole genome shotgun (WGS) entry which is preliminary data.</text>
</comment>
<name>A0A524RN01_9CHRO</name>
<accession>A0A524RN01</accession>